<proteinExistence type="predicted"/>
<gene>
    <name evidence="2" type="ORF">GY24_15715</name>
</gene>
<dbReference type="Proteomes" id="UP000237755">
    <property type="component" value="Unassembled WGS sequence"/>
</dbReference>
<dbReference type="EMBL" id="MPZN01000083">
    <property type="protein sequence ID" value="PPL14686.1"/>
    <property type="molecule type" value="Genomic_DNA"/>
</dbReference>
<name>A0ABX5ARN8_9MICO</name>
<evidence type="ECO:0000256" key="1">
    <source>
        <dbReference type="SAM" id="MobiDB-lite"/>
    </source>
</evidence>
<evidence type="ECO:0000313" key="3">
    <source>
        <dbReference type="Proteomes" id="UP000237755"/>
    </source>
</evidence>
<evidence type="ECO:0000313" key="2">
    <source>
        <dbReference type="EMBL" id="PPL14686.1"/>
    </source>
</evidence>
<feature type="region of interest" description="Disordered" evidence="1">
    <location>
        <begin position="76"/>
        <end position="101"/>
    </location>
</feature>
<protein>
    <recommendedName>
        <fullName evidence="4">Asparagine synthase</fullName>
    </recommendedName>
</protein>
<reference evidence="2 3" key="1">
    <citation type="journal article" date="2008" name="Int. J. Syst. Evol. Microbiol.">
        <title>Leifsonia pindariensis sp. nov., isolated from the Pindari glacier of the Indian Himalayas, and emended description of the genus Leifsonia.</title>
        <authorList>
            <person name="Reddy G.S."/>
            <person name="Prabagaran S.R."/>
            <person name="Shivaji S."/>
        </authorList>
    </citation>
    <scope>NUCLEOTIDE SEQUENCE [LARGE SCALE GENOMIC DNA]</scope>
    <source>
        <strain evidence="2 3">PON 10</strain>
    </source>
</reference>
<sequence>MARRRRKDFTPFNDEALPRREAASLAEQVEEGVMLAEFGARMALKNQIIVGVLTEPDDFGTEQIRAAARTALYEEVQQEDESASIAEEERDSAANREGKALHHHDYRTDDVANLRRREKMHAAVAERLWRLREDREYLDDFISRAQADAWSEISAAIEAKLDAVWPELVVEDKAGGTAEKRLKELRRQIRRETRRSRRAW</sequence>
<evidence type="ECO:0008006" key="4">
    <source>
        <dbReference type="Google" id="ProtNLM"/>
    </source>
</evidence>
<comment type="caution">
    <text evidence="2">The sequence shown here is derived from an EMBL/GenBank/DDBJ whole genome shotgun (WGS) entry which is preliminary data.</text>
</comment>
<organism evidence="2 3">
    <name type="scientific">Microterricola pindariensis</name>
    <dbReference type="NCBI Taxonomy" id="478010"/>
    <lineage>
        <taxon>Bacteria</taxon>
        <taxon>Bacillati</taxon>
        <taxon>Actinomycetota</taxon>
        <taxon>Actinomycetes</taxon>
        <taxon>Micrococcales</taxon>
        <taxon>Microbacteriaceae</taxon>
        <taxon>Microterricola</taxon>
    </lineage>
</organism>
<feature type="compositionally biased region" description="Basic and acidic residues" evidence="1">
    <location>
        <begin position="91"/>
        <end position="100"/>
    </location>
</feature>
<feature type="compositionally biased region" description="Acidic residues" evidence="1">
    <location>
        <begin position="76"/>
        <end position="90"/>
    </location>
</feature>
<keyword evidence="3" id="KW-1185">Reference proteome</keyword>
<accession>A0ABX5ARN8</accession>
<dbReference type="RefSeq" id="WP_104477392.1">
    <property type="nucleotide sequence ID" value="NZ_MPZN01000083.1"/>
</dbReference>